<reference evidence="2 3" key="1">
    <citation type="submission" date="2020-12" db="EMBL/GenBank/DDBJ databases">
        <title>Metabolic potential, ecology and presence of endohyphal bacteria is reflected in genomic diversity of Mucoromycotina.</title>
        <authorList>
            <person name="Muszewska A."/>
            <person name="Okrasinska A."/>
            <person name="Steczkiewicz K."/>
            <person name="Drgas O."/>
            <person name="Orlowska M."/>
            <person name="Perlinska-Lenart U."/>
            <person name="Aleksandrzak-Piekarczyk T."/>
            <person name="Szatraj K."/>
            <person name="Zielenkiewicz U."/>
            <person name="Pilsyk S."/>
            <person name="Malc E."/>
            <person name="Mieczkowski P."/>
            <person name="Kruszewska J.S."/>
            <person name="Biernat P."/>
            <person name="Pawlowska J."/>
        </authorList>
    </citation>
    <scope>NUCLEOTIDE SEQUENCE [LARGE SCALE GENOMIC DNA]</scope>
    <source>
        <strain evidence="2 3">CBS 142.35</strain>
    </source>
</reference>
<feature type="compositionally biased region" description="Acidic residues" evidence="1">
    <location>
        <begin position="395"/>
        <end position="404"/>
    </location>
</feature>
<dbReference type="Pfam" id="PF00071">
    <property type="entry name" value="Ras"/>
    <property type="match status" value="1"/>
</dbReference>
<feature type="compositionally biased region" description="Low complexity" evidence="1">
    <location>
        <begin position="23"/>
        <end position="38"/>
    </location>
</feature>
<dbReference type="Pfam" id="PF08477">
    <property type="entry name" value="Roc"/>
    <property type="match status" value="1"/>
</dbReference>
<feature type="compositionally biased region" description="Acidic residues" evidence="1">
    <location>
        <begin position="476"/>
        <end position="485"/>
    </location>
</feature>
<feature type="region of interest" description="Disordered" evidence="1">
    <location>
        <begin position="1"/>
        <end position="41"/>
    </location>
</feature>
<dbReference type="GO" id="GO:0003924">
    <property type="term" value="F:GTPase activity"/>
    <property type="evidence" value="ECO:0007669"/>
    <property type="project" value="InterPro"/>
</dbReference>
<feature type="compositionally biased region" description="Basic and acidic residues" evidence="1">
    <location>
        <begin position="415"/>
        <end position="425"/>
    </location>
</feature>
<dbReference type="Gene3D" id="3.40.50.300">
    <property type="entry name" value="P-loop containing nucleotide triphosphate hydrolases"/>
    <property type="match status" value="1"/>
</dbReference>
<dbReference type="InterPro" id="IPR027417">
    <property type="entry name" value="P-loop_NTPase"/>
</dbReference>
<feature type="compositionally biased region" description="Basic and acidic residues" evidence="1">
    <location>
        <begin position="458"/>
        <end position="471"/>
    </location>
</feature>
<gene>
    <name evidence="2" type="ORF">INT45_000639</name>
</gene>
<name>A0A8H7S0H4_9FUNG</name>
<dbReference type="GO" id="GO:0005829">
    <property type="term" value="C:cytosol"/>
    <property type="evidence" value="ECO:0007669"/>
    <property type="project" value="TreeGrafter"/>
</dbReference>
<feature type="compositionally biased region" description="Basic and acidic residues" evidence="1">
    <location>
        <begin position="590"/>
        <end position="609"/>
    </location>
</feature>
<dbReference type="GO" id="GO:0005634">
    <property type="term" value="C:nucleus"/>
    <property type="evidence" value="ECO:0007669"/>
    <property type="project" value="TreeGrafter"/>
</dbReference>
<feature type="region of interest" description="Disordered" evidence="1">
    <location>
        <begin position="121"/>
        <end position="154"/>
    </location>
</feature>
<dbReference type="OrthoDB" id="207081at2759"/>
<dbReference type="InterPro" id="IPR040385">
    <property type="entry name" value="RABL6"/>
</dbReference>
<protein>
    <recommendedName>
        <fullName evidence="4">Rab-like protein 6</fullName>
    </recommendedName>
</protein>
<feature type="compositionally biased region" description="Polar residues" evidence="1">
    <location>
        <begin position="342"/>
        <end position="352"/>
    </location>
</feature>
<evidence type="ECO:0000256" key="1">
    <source>
        <dbReference type="SAM" id="MobiDB-lite"/>
    </source>
</evidence>
<dbReference type="GO" id="GO:0005525">
    <property type="term" value="F:GTP binding"/>
    <property type="evidence" value="ECO:0007669"/>
    <property type="project" value="InterPro"/>
</dbReference>
<feature type="compositionally biased region" description="Basic residues" evidence="1">
    <location>
        <begin position="656"/>
        <end position="676"/>
    </location>
</feature>
<evidence type="ECO:0000313" key="2">
    <source>
        <dbReference type="EMBL" id="KAG2220414.1"/>
    </source>
</evidence>
<proteinExistence type="predicted"/>
<dbReference type="Proteomes" id="UP000646827">
    <property type="component" value="Unassembled WGS sequence"/>
</dbReference>
<comment type="caution">
    <text evidence="2">The sequence shown here is derived from an EMBL/GenBank/DDBJ whole genome shotgun (WGS) entry which is preliminary data.</text>
</comment>
<feature type="compositionally biased region" description="Polar residues" evidence="1">
    <location>
        <begin position="445"/>
        <end position="455"/>
    </location>
</feature>
<dbReference type="EMBL" id="JAEPRB010000141">
    <property type="protein sequence ID" value="KAG2220414.1"/>
    <property type="molecule type" value="Genomic_DNA"/>
</dbReference>
<feature type="region of interest" description="Disordered" evidence="1">
    <location>
        <begin position="395"/>
        <end position="676"/>
    </location>
</feature>
<sequence length="676" mass="76447">MSFLWSFGSSSKKEPTGGGGSPITGSTPDQQQQQQQQQTFKTMSTAFRKGVTYNMKIVIRGDVMTGKSTLFNRLQGSEFEEIYKSTPEIQVANIPWQYKDSNDVIKVEVWDVVDKAHNKPSLKNDTGIKLEHNTPSKTQQQQQQSSETASNEQEQLGLDASTVNVYRNTHAALFIFDITKQWTFDYVNNELMNVPEDVSILVLGNFSDKSVERVVSLEMIHATLYQHNQERIEKNAIKPNLIRYAETSMKTGLGLQYIYDYLGVPFLQLQMESFKKQLELKATEIVETLENLDTSDKVPELMRRRRGQDNFDQPSEPHLARQHEELKNAWDQELEDIATDNPTTLEIPTSPSFVRKETPPPPTAPVRGRRREGSLASDSERMPAAVDQFDAGELADDWFGDDNTNDTPVFGINNKKQDSDNEDYGRNPMVAGDEDVETVEYYDTGITSSRQIETNQQSEKEEEKEQEKANDPGDNQVEEDDEEDQYGAPPVFRSELSDVWSSSTMIHDHQQHHFQRPGHTLLMGQTARIESDSEDEDNSFSPQSQPPLSSPSIDQPDIPISSGSPFMTGSGFGGYEEIGGDNDNPWSWDDQQKEQEEGIKDQTQEKNESWADTENQEPQEIIQEQENNELIEEISKKSLDKGKGKKKATNNSNSGTKKKKSSKDGKKKKKKTATSP</sequence>
<dbReference type="PROSITE" id="PS51419">
    <property type="entry name" value="RAB"/>
    <property type="match status" value="1"/>
</dbReference>
<keyword evidence="3" id="KW-1185">Reference proteome</keyword>
<feature type="compositionally biased region" description="Low complexity" evidence="1">
    <location>
        <begin position="139"/>
        <end position="154"/>
    </location>
</feature>
<feature type="compositionally biased region" description="Low complexity" evidence="1">
    <location>
        <begin position="616"/>
        <end position="625"/>
    </location>
</feature>
<evidence type="ECO:0000313" key="3">
    <source>
        <dbReference type="Proteomes" id="UP000646827"/>
    </source>
</evidence>
<feature type="compositionally biased region" description="Low complexity" evidence="1">
    <location>
        <begin position="550"/>
        <end position="565"/>
    </location>
</feature>
<dbReference type="SUPFAM" id="SSF52540">
    <property type="entry name" value="P-loop containing nucleoside triphosphate hydrolases"/>
    <property type="match status" value="1"/>
</dbReference>
<accession>A0A8H7S0H4</accession>
<evidence type="ECO:0008006" key="4">
    <source>
        <dbReference type="Google" id="ProtNLM"/>
    </source>
</evidence>
<dbReference type="SMART" id="SM00175">
    <property type="entry name" value="RAB"/>
    <property type="match status" value="1"/>
</dbReference>
<dbReference type="PANTHER" id="PTHR14932:SF1">
    <property type="entry name" value="RAB-LIKE PROTEIN 6"/>
    <property type="match status" value="1"/>
</dbReference>
<dbReference type="AlphaFoldDB" id="A0A8H7S0H4"/>
<dbReference type="PRINTS" id="PR00449">
    <property type="entry name" value="RASTRNSFRMNG"/>
</dbReference>
<organism evidence="2 3">
    <name type="scientific">Circinella minor</name>
    <dbReference type="NCBI Taxonomy" id="1195481"/>
    <lineage>
        <taxon>Eukaryota</taxon>
        <taxon>Fungi</taxon>
        <taxon>Fungi incertae sedis</taxon>
        <taxon>Mucoromycota</taxon>
        <taxon>Mucoromycotina</taxon>
        <taxon>Mucoromycetes</taxon>
        <taxon>Mucorales</taxon>
        <taxon>Lichtheimiaceae</taxon>
        <taxon>Circinella</taxon>
    </lineage>
</organism>
<feature type="region of interest" description="Disordered" evidence="1">
    <location>
        <begin position="342"/>
        <end position="383"/>
    </location>
</feature>
<dbReference type="InterPro" id="IPR001806">
    <property type="entry name" value="Small_GTPase"/>
</dbReference>
<dbReference type="PANTHER" id="PTHR14932">
    <property type="entry name" value="RAS GTPASE-RELATED"/>
    <property type="match status" value="1"/>
</dbReference>
<feature type="compositionally biased region" description="Basic and acidic residues" evidence="1">
    <location>
        <begin position="633"/>
        <end position="642"/>
    </location>
</feature>